<dbReference type="AlphaFoldDB" id="A0A158EHX6"/>
<dbReference type="Proteomes" id="UP000071859">
    <property type="component" value="Unassembled WGS sequence"/>
</dbReference>
<gene>
    <name evidence="1" type="ORF">AWB78_07994</name>
</gene>
<organism evidence="1 2">
    <name type="scientific">Caballeronia calidae</name>
    <dbReference type="NCBI Taxonomy" id="1777139"/>
    <lineage>
        <taxon>Bacteria</taxon>
        <taxon>Pseudomonadati</taxon>
        <taxon>Pseudomonadota</taxon>
        <taxon>Betaproteobacteria</taxon>
        <taxon>Burkholderiales</taxon>
        <taxon>Burkholderiaceae</taxon>
        <taxon>Caballeronia</taxon>
    </lineage>
</organism>
<accession>A0A158EHX6</accession>
<reference evidence="1" key="1">
    <citation type="submission" date="2016-01" db="EMBL/GenBank/DDBJ databases">
        <authorList>
            <person name="Peeters C."/>
        </authorList>
    </citation>
    <scope>NUCLEOTIDE SEQUENCE</scope>
    <source>
        <strain evidence="1">LMG 29321</strain>
    </source>
</reference>
<sequence>MTSHDEENIVSQMTQDSSTLSGCDYCWPASAEDAWHARRDLRELARWVDESHFNVRGLQCVHCSSKFISVFSESIDWINGDDAQSWTTAPVTADEFARVEALVPSSIEAALCAVPAQRRSLRREYPAGGDARVNWTSGIAVGGHD</sequence>
<keyword evidence="2" id="KW-1185">Reference proteome</keyword>
<evidence type="ECO:0000313" key="2">
    <source>
        <dbReference type="Proteomes" id="UP000071859"/>
    </source>
</evidence>
<comment type="caution">
    <text evidence="1">The sequence shown here is derived from an EMBL/GenBank/DDBJ whole genome shotgun (WGS) entry which is preliminary data.</text>
</comment>
<protein>
    <submittedName>
        <fullName evidence="1">Uncharacterized protein</fullName>
    </submittedName>
</protein>
<evidence type="ECO:0000313" key="1">
    <source>
        <dbReference type="EMBL" id="SAL06300.1"/>
    </source>
</evidence>
<proteinExistence type="predicted"/>
<name>A0A158EHX6_9BURK</name>
<dbReference type="EMBL" id="FCOX02000110">
    <property type="protein sequence ID" value="SAL06300.1"/>
    <property type="molecule type" value="Genomic_DNA"/>
</dbReference>